<dbReference type="AlphaFoldDB" id="A0AAE2SE01"/>
<evidence type="ECO:0000256" key="1">
    <source>
        <dbReference type="SAM" id="Phobius"/>
    </source>
</evidence>
<evidence type="ECO:0000313" key="2">
    <source>
        <dbReference type="EMBL" id="MBK1856009.1"/>
    </source>
</evidence>
<organism evidence="2 3">
    <name type="scientific">Oceaniferula flava</name>
    <dbReference type="NCBI Taxonomy" id="2800421"/>
    <lineage>
        <taxon>Bacteria</taxon>
        <taxon>Pseudomonadati</taxon>
        <taxon>Verrucomicrobiota</taxon>
        <taxon>Verrucomicrobiia</taxon>
        <taxon>Verrucomicrobiales</taxon>
        <taxon>Verrucomicrobiaceae</taxon>
        <taxon>Oceaniferula</taxon>
    </lineage>
</organism>
<dbReference type="EMBL" id="JAENIG010000009">
    <property type="protein sequence ID" value="MBK1856009.1"/>
    <property type="molecule type" value="Genomic_DNA"/>
</dbReference>
<keyword evidence="3" id="KW-1185">Reference proteome</keyword>
<feature type="transmembrane region" description="Helical" evidence="1">
    <location>
        <begin position="53"/>
        <end position="76"/>
    </location>
</feature>
<keyword evidence="1" id="KW-1133">Transmembrane helix</keyword>
<feature type="transmembrane region" description="Helical" evidence="1">
    <location>
        <begin position="88"/>
        <end position="105"/>
    </location>
</feature>
<keyword evidence="1" id="KW-0472">Membrane</keyword>
<comment type="caution">
    <text evidence="2">The sequence shown here is derived from an EMBL/GenBank/DDBJ whole genome shotgun (WGS) entry which is preliminary data.</text>
</comment>
<accession>A0AAE2SE01</accession>
<dbReference type="RefSeq" id="WP_309490621.1">
    <property type="nucleotide sequence ID" value="NZ_JAENIG010000009.1"/>
</dbReference>
<sequence length="108" mass="12589">MEPLFDMMKKRRPSLNDCGVKPLAKEVHHFLLSSYLMWPVIVAFGHFSTNTTVAVSIIAMFMVLGFLFYNLLVAMVQMSHHPKKRLRISQWIFYVSLTVMVLRIVPYL</sequence>
<dbReference type="Proteomes" id="UP000634206">
    <property type="component" value="Unassembled WGS sequence"/>
</dbReference>
<proteinExistence type="predicted"/>
<gene>
    <name evidence="2" type="ORF">JIN83_13635</name>
</gene>
<evidence type="ECO:0000313" key="3">
    <source>
        <dbReference type="Proteomes" id="UP000634206"/>
    </source>
</evidence>
<feature type="transmembrane region" description="Helical" evidence="1">
    <location>
        <begin position="30"/>
        <end position="47"/>
    </location>
</feature>
<name>A0AAE2SE01_9BACT</name>
<keyword evidence="1" id="KW-0812">Transmembrane</keyword>
<protein>
    <submittedName>
        <fullName evidence="2">Uncharacterized protein</fullName>
    </submittedName>
</protein>
<reference evidence="2" key="1">
    <citation type="submission" date="2021-01" db="EMBL/GenBank/DDBJ databases">
        <title>Modified the classification status of verrucomicrobia.</title>
        <authorList>
            <person name="Feng X."/>
        </authorList>
    </citation>
    <scope>NUCLEOTIDE SEQUENCE</scope>
    <source>
        <strain evidence="2">5K15</strain>
    </source>
</reference>